<evidence type="ECO:0000313" key="1">
    <source>
        <dbReference type="EMBL" id="KAF0729139.1"/>
    </source>
</evidence>
<protein>
    <recommendedName>
        <fullName evidence="3">ISXO2-like transposase domain-containing protein</fullName>
    </recommendedName>
</protein>
<accession>A0A6G0WP51</accession>
<gene>
    <name evidence="1" type="ORF">Ae201684_013117</name>
</gene>
<proteinExistence type="predicted"/>
<dbReference type="PANTHER" id="PTHR47163:SF2">
    <property type="entry name" value="SI:DKEY-17M8.2"/>
    <property type="match status" value="1"/>
</dbReference>
<comment type="caution">
    <text evidence="1">The sequence shown here is derived from an EMBL/GenBank/DDBJ whole genome shotgun (WGS) entry which is preliminary data.</text>
</comment>
<dbReference type="AlphaFoldDB" id="A0A6G0WP51"/>
<reference evidence="1 2" key="1">
    <citation type="submission" date="2019-07" db="EMBL/GenBank/DDBJ databases">
        <title>Genomics analysis of Aphanomyces spp. identifies a new class of oomycete effector associated with host adaptation.</title>
        <authorList>
            <person name="Gaulin E."/>
        </authorList>
    </citation>
    <scope>NUCLEOTIDE SEQUENCE [LARGE SCALE GENOMIC DNA]</scope>
    <source>
        <strain evidence="1 2">ATCC 201684</strain>
    </source>
</reference>
<dbReference type="VEuPathDB" id="FungiDB:AeMF1_012373"/>
<keyword evidence="2" id="KW-1185">Reference proteome</keyword>
<sequence length="81" mass="9315">MKTSKSCIDDHEVSQTTVSNWYKFCRQMCHDEMEACTLKIGGVGFIVEIDETSLKKKSKYGRGTHHEDRWLFGGVDRATKK</sequence>
<organism evidence="1 2">
    <name type="scientific">Aphanomyces euteiches</name>
    <dbReference type="NCBI Taxonomy" id="100861"/>
    <lineage>
        <taxon>Eukaryota</taxon>
        <taxon>Sar</taxon>
        <taxon>Stramenopiles</taxon>
        <taxon>Oomycota</taxon>
        <taxon>Saprolegniomycetes</taxon>
        <taxon>Saprolegniales</taxon>
        <taxon>Verrucalvaceae</taxon>
        <taxon>Aphanomyces</taxon>
    </lineage>
</organism>
<dbReference type="EMBL" id="VJMJ01000167">
    <property type="protein sequence ID" value="KAF0729139.1"/>
    <property type="molecule type" value="Genomic_DNA"/>
</dbReference>
<name>A0A6G0WP51_9STRA</name>
<dbReference type="Proteomes" id="UP000481153">
    <property type="component" value="Unassembled WGS sequence"/>
</dbReference>
<dbReference type="InterPro" id="IPR053164">
    <property type="entry name" value="IS1016-like_transposase"/>
</dbReference>
<evidence type="ECO:0000313" key="2">
    <source>
        <dbReference type="Proteomes" id="UP000481153"/>
    </source>
</evidence>
<dbReference type="PANTHER" id="PTHR47163">
    <property type="entry name" value="DDE_TNP_IS1595 DOMAIN-CONTAINING PROTEIN"/>
    <property type="match status" value="1"/>
</dbReference>
<evidence type="ECO:0008006" key="3">
    <source>
        <dbReference type="Google" id="ProtNLM"/>
    </source>
</evidence>